<dbReference type="InterPro" id="IPR020930">
    <property type="entry name" value="Ribosomal_uL5_bac-type"/>
</dbReference>
<dbReference type="NCBIfam" id="NF004612">
    <property type="entry name" value="PRK05943.1"/>
    <property type="match status" value="1"/>
</dbReference>
<dbReference type="HAMAP" id="MF_01334">
    <property type="entry name" value="Ribosomal_bL25_CTC"/>
    <property type="match status" value="1"/>
</dbReference>
<evidence type="ECO:0000256" key="5">
    <source>
        <dbReference type="HAMAP-Rule" id="MF_01334"/>
    </source>
</evidence>
<keyword evidence="3 5" id="KW-0689">Ribosomal protein</keyword>
<dbReference type="NCBIfam" id="TIGR00731">
    <property type="entry name" value="bL25_bact_ctc"/>
    <property type="match status" value="1"/>
</dbReference>
<keyword evidence="10" id="KW-1185">Reference proteome</keyword>
<comment type="caution">
    <text evidence="9">The sequence shown here is derived from an EMBL/GenBank/DDBJ whole genome shotgun (WGS) entry which is preliminary data.</text>
</comment>
<keyword evidence="4 5" id="KW-0687">Ribonucleoprotein</keyword>
<dbReference type="Pfam" id="PF14693">
    <property type="entry name" value="Ribosomal_TL5_C"/>
    <property type="match status" value="1"/>
</dbReference>
<comment type="similarity">
    <text evidence="5">Belongs to the bacterial ribosomal protein bL25 family. CTC subfamily.</text>
</comment>
<dbReference type="RefSeq" id="WP_344809037.1">
    <property type="nucleotide sequence ID" value="NZ_BAABBO010000019.1"/>
</dbReference>
<evidence type="ECO:0000256" key="1">
    <source>
        <dbReference type="ARBA" id="ARBA00022730"/>
    </source>
</evidence>
<dbReference type="InterPro" id="IPR029751">
    <property type="entry name" value="Ribosomal_L25_dom"/>
</dbReference>
<evidence type="ECO:0000256" key="4">
    <source>
        <dbReference type="ARBA" id="ARBA00023274"/>
    </source>
</evidence>
<dbReference type="PANTHER" id="PTHR33284">
    <property type="entry name" value="RIBOSOMAL PROTEIN L25/GLN-TRNA SYNTHETASE, ANTI-CODON-BINDING DOMAIN-CONTAINING PROTEIN"/>
    <property type="match status" value="1"/>
</dbReference>
<feature type="domain" description="Large ribosomal subunit protein bL25 L25" evidence="7">
    <location>
        <begin position="7"/>
        <end position="95"/>
    </location>
</feature>
<dbReference type="Gene3D" id="2.170.120.20">
    <property type="entry name" value="Ribosomal protein L25, beta domain"/>
    <property type="match status" value="1"/>
</dbReference>
<dbReference type="Pfam" id="PF01386">
    <property type="entry name" value="Ribosomal_L25p"/>
    <property type="match status" value="1"/>
</dbReference>
<dbReference type="InterPro" id="IPR020055">
    <property type="entry name" value="Ribosomal_bL25_short"/>
</dbReference>
<dbReference type="CDD" id="cd00495">
    <property type="entry name" value="Ribosomal_L25_TL5_CTC"/>
    <property type="match status" value="1"/>
</dbReference>
<proteinExistence type="inferred from homology"/>
<dbReference type="InterPro" id="IPR001021">
    <property type="entry name" value="Ribosomal_bL25_long"/>
</dbReference>
<gene>
    <name evidence="5" type="primary">rplY</name>
    <name evidence="5" type="synonym">ctc</name>
    <name evidence="9" type="ORF">GCM10022278_36100</name>
</gene>
<evidence type="ECO:0000256" key="6">
    <source>
        <dbReference type="SAM" id="MobiDB-lite"/>
    </source>
</evidence>
<comment type="subunit">
    <text evidence="5">Part of the 50S ribosomal subunit; part of the 5S rRNA/L5/L18/L25 subcomplex. Contacts the 5S rRNA. Binds to the 5S rRNA independently of L5 and L18.</text>
</comment>
<protein>
    <recommendedName>
        <fullName evidence="5">Large ribosomal subunit protein bL25</fullName>
    </recommendedName>
    <alternativeName>
        <fullName evidence="5">General stress protein CTC</fullName>
    </alternativeName>
</protein>
<sequence length="214" mass="23791">MAIDFTIAATSRDVQGKGASRRLRREQGMVPAVVYGGKGQPVNIMIKHNEFMHALENEAFYSHILNLDIDGKTEQVILKDLQRHPYKPTLQHADFLRIVKGQTIHVHVPLHFINEDKAVGVRQGGGIISHQMIEAEVICLPKDLPEFIEIDMADVVVDQIVHMSDIKLPKGVKLAELEKGEGHDQPVANIHMPRVVKADTDTDTDSETAEGDAE</sequence>
<reference evidence="10" key="1">
    <citation type="journal article" date="2019" name="Int. J. Syst. Evol. Microbiol.">
        <title>The Global Catalogue of Microorganisms (GCM) 10K type strain sequencing project: providing services to taxonomists for standard genome sequencing and annotation.</title>
        <authorList>
            <consortium name="The Broad Institute Genomics Platform"/>
            <consortium name="The Broad Institute Genome Sequencing Center for Infectious Disease"/>
            <person name="Wu L."/>
            <person name="Ma J."/>
        </authorList>
    </citation>
    <scope>NUCLEOTIDE SEQUENCE [LARGE SCALE GENOMIC DNA]</scope>
    <source>
        <strain evidence="10">JCM 17555</strain>
    </source>
</reference>
<dbReference type="EMBL" id="BAABBO010000019">
    <property type="protein sequence ID" value="GAA3976054.1"/>
    <property type="molecule type" value="Genomic_DNA"/>
</dbReference>
<evidence type="ECO:0000256" key="2">
    <source>
        <dbReference type="ARBA" id="ARBA00022884"/>
    </source>
</evidence>
<evidence type="ECO:0000313" key="10">
    <source>
        <dbReference type="Proteomes" id="UP001501337"/>
    </source>
</evidence>
<feature type="domain" description="Large ribosomal subunit protein bL25 beta" evidence="8">
    <location>
        <begin position="104"/>
        <end position="194"/>
    </location>
</feature>
<comment type="function">
    <text evidence="5">This is one of the proteins that binds to the 5S RNA in the ribosome where it forms part of the central protuberance.</text>
</comment>
<evidence type="ECO:0000313" key="9">
    <source>
        <dbReference type="EMBL" id="GAA3976054.1"/>
    </source>
</evidence>
<dbReference type="Gene3D" id="2.40.240.10">
    <property type="entry name" value="Ribosomal Protein L25, Chain P"/>
    <property type="match status" value="1"/>
</dbReference>
<accession>A0ABP7Q4D5</accession>
<dbReference type="InterPro" id="IPR011035">
    <property type="entry name" value="Ribosomal_bL25/Gln-tRNA_synth"/>
</dbReference>
<dbReference type="HAMAP" id="MF_01336">
    <property type="entry name" value="Ribosomal_bL25"/>
    <property type="match status" value="1"/>
</dbReference>
<dbReference type="NCBIfam" id="NF004128">
    <property type="entry name" value="PRK05618.1-2"/>
    <property type="match status" value="1"/>
</dbReference>
<evidence type="ECO:0000259" key="8">
    <source>
        <dbReference type="Pfam" id="PF14693"/>
    </source>
</evidence>
<keyword evidence="2 5" id="KW-0694">RNA-binding</keyword>
<dbReference type="PANTHER" id="PTHR33284:SF1">
    <property type="entry name" value="RIBOSOMAL PROTEIN L25_GLN-TRNA SYNTHETASE, ANTI-CODON-BINDING DOMAIN-CONTAINING PROTEIN"/>
    <property type="match status" value="1"/>
</dbReference>
<name>A0ABP7Q4D5_9GAMM</name>
<dbReference type="SUPFAM" id="SSF50715">
    <property type="entry name" value="Ribosomal protein L25-like"/>
    <property type="match status" value="1"/>
</dbReference>
<dbReference type="InterPro" id="IPR020056">
    <property type="entry name" value="Rbsml_bL25/Gln-tRNA_synth_N"/>
</dbReference>
<dbReference type="GO" id="GO:0005840">
    <property type="term" value="C:ribosome"/>
    <property type="evidence" value="ECO:0007669"/>
    <property type="project" value="UniProtKB-KW"/>
</dbReference>
<keyword evidence="1 5" id="KW-0699">rRNA-binding</keyword>
<organism evidence="9 10">
    <name type="scientific">Allohahella marinimesophila</name>
    <dbReference type="NCBI Taxonomy" id="1054972"/>
    <lineage>
        <taxon>Bacteria</taxon>
        <taxon>Pseudomonadati</taxon>
        <taxon>Pseudomonadota</taxon>
        <taxon>Gammaproteobacteria</taxon>
        <taxon>Oceanospirillales</taxon>
        <taxon>Hahellaceae</taxon>
        <taxon>Allohahella</taxon>
    </lineage>
</organism>
<dbReference type="NCBIfam" id="NF004130">
    <property type="entry name" value="PRK05618.1-5"/>
    <property type="match status" value="1"/>
</dbReference>
<evidence type="ECO:0000259" key="7">
    <source>
        <dbReference type="Pfam" id="PF01386"/>
    </source>
</evidence>
<feature type="region of interest" description="Disordered" evidence="6">
    <location>
        <begin position="183"/>
        <end position="214"/>
    </location>
</feature>
<dbReference type="Proteomes" id="UP001501337">
    <property type="component" value="Unassembled WGS sequence"/>
</dbReference>
<evidence type="ECO:0000256" key="3">
    <source>
        <dbReference type="ARBA" id="ARBA00022980"/>
    </source>
</evidence>
<dbReference type="InterPro" id="IPR020057">
    <property type="entry name" value="Ribosomal_bL25_b-dom"/>
</dbReference>
<dbReference type="InterPro" id="IPR037121">
    <property type="entry name" value="Ribosomal_bL25_C"/>
</dbReference>
<feature type="compositionally biased region" description="Acidic residues" evidence="6">
    <location>
        <begin position="201"/>
        <end position="214"/>
    </location>
</feature>